<reference evidence="2" key="1">
    <citation type="journal article" date="2019" name="Int. J. Syst. Evol. Microbiol.">
        <title>The Global Catalogue of Microorganisms (GCM) 10K type strain sequencing project: providing services to taxonomists for standard genome sequencing and annotation.</title>
        <authorList>
            <consortium name="The Broad Institute Genomics Platform"/>
            <consortium name="The Broad Institute Genome Sequencing Center for Infectious Disease"/>
            <person name="Wu L."/>
            <person name="Ma J."/>
        </authorList>
    </citation>
    <scope>NUCLEOTIDE SEQUENCE [LARGE SCALE GENOMIC DNA]</scope>
    <source>
        <strain evidence="2">KCTC 12907</strain>
    </source>
</reference>
<dbReference type="EMBL" id="JBHTAI010000024">
    <property type="protein sequence ID" value="MFC7152602.1"/>
    <property type="molecule type" value="Genomic_DNA"/>
</dbReference>
<gene>
    <name evidence="1" type="ORF">ACFQMJ_29045</name>
</gene>
<dbReference type="Proteomes" id="UP001596378">
    <property type="component" value="Unassembled WGS sequence"/>
</dbReference>
<sequence length="85" mass="9365">MNYKEPLLAAFFEKSFLYDSVNPSGTTEITAKRSGIFPAASYSMPFGALKPSERNLKKELDCGRGAIGSGYDIVQLINSEQLVHF</sequence>
<evidence type="ECO:0000313" key="1">
    <source>
        <dbReference type="EMBL" id="MFC7152602.1"/>
    </source>
</evidence>
<organism evidence="1 2">
    <name type="scientific">Cohnella cellulosilytica</name>
    <dbReference type="NCBI Taxonomy" id="986710"/>
    <lineage>
        <taxon>Bacteria</taxon>
        <taxon>Bacillati</taxon>
        <taxon>Bacillota</taxon>
        <taxon>Bacilli</taxon>
        <taxon>Bacillales</taxon>
        <taxon>Paenibacillaceae</taxon>
        <taxon>Cohnella</taxon>
    </lineage>
</organism>
<protein>
    <submittedName>
        <fullName evidence="1">Uncharacterized protein</fullName>
    </submittedName>
</protein>
<comment type="caution">
    <text evidence="1">The sequence shown here is derived from an EMBL/GenBank/DDBJ whole genome shotgun (WGS) entry which is preliminary data.</text>
</comment>
<keyword evidence="2" id="KW-1185">Reference proteome</keyword>
<accession>A0ABW2FHF2</accession>
<proteinExistence type="predicted"/>
<name>A0ABW2FHF2_9BACL</name>
<evidence type="ECO:0000313" key="2">
    <source>
        <dbReference type="Proteomes" id="UP001596378"/>
    </source>
</evidence>
<dbReference type="RefSeq" id="WP_378051666.1">
    <property type="nucleotide sequence ID" value="NZ_JBHMDN010000035.1"/>
</dbReference>